<evidence type="ECO:0000256" key="3">
    <source>
        <dbReference type="ARBA" id="ARBA00022723"/>
    </source>
</evidence>
<reference evidence="7 8" key="1">
    <citation type="submission" date="2018-06" db="EMBL/GenBank/DDBJ databases">
        <authorList>
            <consortium name="Pathogen Informatics"/>
            <person name="Doyle S."/>
        </authorList>
    </citation>
    <scope>NUCLEOTIDE SEQUENCE [LARGE SCALE GENOMIC DNA]</scope>
    <source>
        <strain evidence="7 8">NCTC12020</strain>
    </source>
</reference>
<evidence type="ECO:0000256" key="1">
    <source>
        <dbReference type="ARBA" id="ARBA00006217"/>
    </source>
</evidence>
<protein>
    <recommendedName>
        <fullName evidence="2">carbonic anhydrase</fullName>
        <ecNumber evidence="2">4.2.1.1</ecNumber>
    </recommendedName>
</protein>
<dbReference type="GO" id="GO:0004089">
    <property type="term" value="F:carbonate dehydratase activity"/>
    <property type="evidence" value="ECO:0007669"/>
    <property type="project" value="UniProtKB-EC"/>
</dbReference>
<dbReference type="GO" id="GO:0008270">
    <property type="term" value="F:zinc ion binding"/>
    <property type="evidence" value="ECO:0007669"/>
    <property type="project" value="InterPro"/>
</dbReference>
<sequence length="201" mass="22267">MTLLDEILKANEAYVADIVKEYGEAGMPANKAPQRHIAILTCMDTRLVDLLERTMGIDRGDANVIRVAGNCITDVFSDVVRSLIVSIYELGAKEIFIVGHEDCGMEKTCPDALSNRMIERGISAEAITMIRCEMERWANHFCHSEQNVVKAVAQLRQNPLIPDDVKIHGLMLNPYTSKLTVVVDGNKPNNQLDSMAVCTCC</sequence>
<dbReference type="EMBL" id="UHIO01000001">
    <property type="protein sequence ID" value="SUP44380.1"/>
    <property type="molecule type" value="Genomic_DNA"/>
</dbReference>
<name>A0A380NMN6_9FIRM</name>
<dbReference type="PANTHER" id="PTHR43175:SF3">
    <property type="entry name" value="CARBON DISULFIDE HYDROLASE"/>
    <property type="match status" value="1"/>
</dbReference>
<feature type="binding site" evidence="6">
    <location>
        <position position="100"/>
    </location>
    <ligand>
        <name>Zn(2+)</name>
        <dbReference type="ChEBI" id="CHEBI:29105"/>
    </ligand>
</feature>
<evidence type="ECO:0000256" key="2">
    <source>
        <dbReference type="ARBA" id="ARBA00012925"/>
    </source>
</evidence>
<dbReference type="PANTHER" id="PTHR43175">
    <property type="entry name" value="CARBONIC ANHYDRASE"/>
    <property type="match status" value="1"/>
</dbReference>
<feature type="binding site" evidence="6">
    <location>
        <position position="44"/>
    </location>
    <ligand>
        <name>Zn(2+)</name>
        <dbReference type="ChEBI" id="CHEBI:29105"/>
    </ligand>
</feature>
<keyword evidence="4 6" id="KW-0862">Zinc</keyword>
<dbReference type="AlphaFoldDB" id="A0A380NMN6"/>
<keyword evidence="8" id="KW-1185">Reference proteome</keyword>
<feature type="binding site" evidence="6">
    <location>
        <position position="42"/>
    </location>
    <ligand>
        <name>Zn(2+)</name>
        <dbReference type="ChEBI" id="CHEBI:29105"/>
    </ligand>
</feature>
<dbReference type="RefSeq" id="WP_115310743.1">
    <property type="nucleotide sequence ID" value="NZ_UHIO01000001.1"/>
</dbReference>
<feature type="binding site" evidence="6">
    <location>
        <position position="103"/>
    </location>
    <ligand>
        <name>Zn(2+)</name>
        <dbReference type="ChEBI" id="CHEBI:29105"/>
    </ligand>
</feature>
<dbReference type="CDD" id="cd03379">
    <property type="entry name" value="beta_CA_cladeD"/>
    <property type="match status" value="1"/>
</dbReference>
<gene>
    <name evidence="7" type="ORF">NCTC12020_01632</name>
</gene>
<dbReference type="OrthoDB" id="9792260at2"/>
<evidence type="ECO:0000313" key="8">
    <source>
        <dbReference type="Proteomes" id="UP000255367"/>
    </source>
</evidence>
<dbReference type="Gene3D" id="3.40.1050.10">
    <property type="entry name" value="Carbonic anhydrase"/>
    <property type="match status" value="1"/>
</dbReference>
<proteinExistence type="inferred from homology"/>
<dbReference type="EC" id="4.2.1.1" evidence="2"/>
<dbReference type="SUPFAM" id="SSF53056">
    <property type="entry name" value="beta-carbonic anhydrase, cab"/>
    <property type="match status" value="1"/>
</dbReference>
<evidence type="ECO:0000256" key="6">
    <source>
        <dbReference type="PIRSR" id="PIRSR601765-1"/>
    </source>
</evidence>
<keyword evidence="7" id="KW-0456">Lyase</keyword>
<accession>A0A380NMN6</accession>
<evidence type="ECO:0000256" key="4">
    <source>
        <dbReference type="ARBA" id="ARBA00022833"/>
    </source>
</evidence>
<evidence type="ECO:0000313" key="7">
    <source>
        <dbReference type="EMBL" id="SUP44380.1"/>
    </source>
</evidence>
<organism evidence="7 8">
    <name type="scientific">Veillonella criceti</name>
    <dbReference type="NCBI Taxonomy" id="103891"/>
    <lineage>
        <taxon>Bacteria</taxon>
        <taxon>Bacillati</taxon>
        <taxon>Bacillota</taxon>
        <taxon>Negativicutes</taxon>
        <taxon>Veillonellales</taxon>
        <taxon>Veillonellaceae</taxon>
        <taxon>Veillonella</taxon>
    </lineage>
</organism>
<keyword evidence="3 6" id="KW-0479">Metal-binding</keyword>
<comment type="catalytic activity">
    <reaction evidence="5">
        <text>hydrogencarbonate + H(+) = CO2 + H2O</text>
        <dbReference type="Rhea" id="RHEA:10748"/>
        <dbReference type="ChEBI" id="CHEBI:15377"/>
        <dbReference type="ChEBI" id="CHEBI:15378"/>
        <dbReference type="ChEBI" id="CHEBI:16526"/>
        <dbReference type="ChEBI" id="CHEBI:17544"/>
        <dbReference type="EC" id="4.2.1.1"/>
    </reaction>
</comment>
<comment type="cofactor">
    <cofactor evidence="6">
        <name>Zn(2+)</name>
        <dbReference type="ChEBI" id="CHEBI:29105"/>
    </cofactor>
    <text evidence="6">Binds 1 zinc ion per subunit.</text>
</comment>
<dbReference type="InterPro" id="IPR036874">
    <property type="entry name" value="Carbonic_anhydrase_sf"/>
</dbReference>
<comment type="similarity">
    <text evidence="1">Belongs to the beta-class carbonic anhydrase family.</text>
</comment>
<dbReference type="SMART" id="SM00947">
    <property type="entry name" value="Pro_CA"/>
    <property type="match status" value="1"/>
</dbReference>
<dbReference type="InterPro" id="IPR001765">
    <property type="entry name" value="Carbonic_anhydrase"/>
</dbReference>
<evidence type="ECO:0000256" key="5">
    <source>
        <dbReference type="ARBA" id="ARBA00048348"/>
    </source>
</evidence>
<dbReference type="Pfam" id="PF00484">
    <property type="entry name" value="Pro_CA"/>
    <property type="match status" value="1"/>
</dbReference>
<dbReference type="Proteomes" id="UP000255367">
    <property type="component" value="Unassembled WGS sequence"/>
</dbReference>